<feature type="compositionally biased region" description="Acidic residues" evidence="1">
    <location>
        <begin position="667"/>
        <end position="679"/>
    </location>
</feature>
<feature type="compositionally biased region" description="Acidic residues" evidence="1">
    <location>
        <begin position="687"/>
        <end position="697"/>
    </location>
</feature>
<feature type="compositionally biased region" description="Acidic residues" evidence="1">
    <location>
        <begin position="575"/>
        <end position="596"/>
    </location>
</feature>
<protein>
    <recommendedName>
        <fullName evidence="4">DDT domain-containing protein</fullName>
    </recommendedName>
</protein>
<dbReference type="PANTHER" id="PTHR14296:SF3">
    <property type="entry name" value="DIKAR, ISOFORM F"/>
    <property type="match status" value="1"/>
</dbReference>
<dbReference type="EMBL" id="BQKI01000077">
    <property type="protein sequence ID" value="GJN24817.1"/>
    <property type="molecule type" value="Genomic_DNA"/>
</dbReference>
<evidence type="ECO:0000256" key="1">
    <source>
        <dbReference type="SAM" id="MobiDB-lite"/>
    </source>
</evidence>
<feature type="compositionally biased region" description="Basic residues" evidence="1">
    <location>
        <begin position="609"/>
        <end position="622"/>
    </location>
</feature>
<dbReference type="Proteomes" id="UP001054889">
    <property type="component" value="Unassembled WGS sequence"/>
</dbReference>
<feature type="compositionally biased region" description="Acidic residues" evidence="1">
    <location>
        <begin position="544"/>
        <end position="560"/>
    </location>
</feature>
<feature type="compositionally biased region" description="Basic and acidic residues" evidence="1">
    <location>
        <begin position="657"/>
        <end position="666"/>
    </location>
</feature>
<dbReference type="PANTHER" id="PTHR14296">
    <property type="entry name" value="REMODELING AND SPACING FACTOR 1"/>
    <property type="match status" value="1"/>
</dbReference>
<evidence type="ECO:0008006" key="4">
    <source>
        <dbReference type="Google" id="ProtNLM"/>
    </source>
</evidence>
<gene>
    <name evidence="2" type="primary">gb12583</name>
    <name evidence="2" type="ORF">PR202_gb12583</name>
</gene>
<organism evidence="2 3">
    <name type="scientific">Eleusine coracana subsp. coracana</name>
    <dbReference type="NCBI Taxonomy" id="191504"/>
    <lineage>
        <taxon>Eukaryota</taxon>
        <taxon>Viridiplantae</taxon>
        <taxon>Streptophyta</taxon>
        <taxon>Embryophyta</taxon>
        <taxon>Tracheophyta</taxon>
        <taxon>Spermatophyta</taxon>
        <taxon>Magnoliopsida</taxon>
        <taxon>Liliopsida</taxon>
        <taxon>Poales</taxon>
        <taxon>Poaceae</taxon>
        <taxon>PACMAD clade</taxon>
        <taxon>Chloridoideae</taxon>
        <taxon>Cynodonteae</taxon>
        <taxon>Eleusininae</taxon>
        <taxon>Eleusine</taxon>
    </lineage>
</organism>
<feature type="region of interest" description="Disordered" evidence="1">
    <location>
        <begin position="455"/>
        <end position="773"/>
    </location>
</feature>
<keyword evidence="3" id="KW-1185">Reference proteome</keyword>
<sequence length="773" mass="86332">MASTSASSPPASPSHPNPNPNTDADPRSDAPMPDASGDGDGSASPAKREQEEEAGEPEDAKPEPAEEEEQAPAPRKARLPRARATASPGPRRPRGRRSGRAVAPRRAAAGAPAEAARTRRRNAASSRRSCRSPRRPRSCRGGGFAACGSSAPSSTSSTCVPCPLFTLSYSLAPRRRWSSRGLRFCFALRASELGLGFDAAVALFCVAAVDSSSNSHGYGAWNLGNCPMQKTKGLVAMEGDVPIVASHGTEIEMYKTLEPATRLVILKAICDIRVEQEDIRNFIDSSLKHGYDLSTFRKERVGGDSLGISYWYEDDELLGHRLYREIRRVEQIKKEPGKRSRGKGGSSAIAVVSYQWETVASNFDEFDDVAEKLISSRNRTEVSLGKKLKIEYLPEIERIHKKKEKLLKKQQREALLLDSYLTSEHTTGRSLRDRKPVTYTFDDYDRSINEAIKITKKREENSAEPVAPVNRRGLPLRSEAPSNGKLNGSSPTDNELYDGNSLKSDDYRDSDEQENEELDRSNRRRKRSQRYTQDFIDPVSDTDPNFDSDDDIMGEAVYDEEYLRSRKQHKASSASEDDEEFRLEEDADDDEEEEEYSMSSSEDIEEPQRHKKLETRGRRGTKLRSVDEIQTGLRRSKRSSRPRINYQQYDFSDTDTEPGKTRKSDASDPDAGSDAENDMELSTSSQEQEEEENDSPDEQNGNNVNNKMEEDNEVAENKEPGEEQQQQPQQHPVEKMDPPTRESENVGRTFLDLNQLAPGGGFDDGPGLTMKMI</sequence>
<proteinExistence type="predicted"/>
<dbReference type="InterPro" id="IPR028938">
    <property type="entry name" value="Rsf1-like"/>
</dbReference>
<feature type="compositionally biased region" description="Basic and acidic residues" evidence="1">
    <location>
        <begin position="732"/>
        <end position="745"/>
    </location>
</feature>
<feature type="compositionally biased region" description="Pro residues" evidence="1">
    <location>
        <begin position="10"/>
        <end position="19"/>
    </location>
</feature>
<evidence type="ECO:0000313" key="2">
    <source>
        <dbReference type="EMBL" id="GJN24817.1"/>
    </source>
</evidence>
<dbReference type="AlphaFoldDB" id="A0AAV5EQV3"/>
<reference evidence="2" key="1">
    <citation type="journal article" date="2018" name="DNA Res.">
        <title>Multiple hybrid de novo genome assembly of finger millet, an orphan allotetraploid crop.</title>
        <authorList>
            <person name="Hatakeyama M."/>
            <person name="Aluri S."/>
            <person name="Balachadran M.T."/>
            <person name="Sivarajan S.R."/>
            <person name="Patrignani A."/>
            <person name="Gruter S."/>
            <person name="Poveda L."/>
            <person name="Shimizu-Inatsugi R."/>
            <person name="Baeten J."/>
            <person name="Francoijs K.J."/>
            <person name="Nataraja K.N."/>
            <person name="Reddy Y.A.N."/>
            <person name="Phadnis S."/>
            <person name="Ravikumar R.L."/>
            <person name="Schlapbach R."/>
            <person name="Sreeman S.M."/>
            <person name="Shimizu K.K."/>
        </authorList>
    </citation>
    <scope>NUCLEOTIDE SEQUENCE</scope>
</reference>
<dbReference type="GO" id="GO:0006355">
    <property type="term" value="P:regulation of DNA-templated transcription"/>
    <property type="evidence" value="ECO:0007669"/>
    <property type="project" value="InterPro"/>
</dbReference>
<name>A0AAV5EQV3_ELECO</name>
<feature type="compositionally biased region" description="Basic residues" evidence="1">
    <location>
        <begin position="118"/>
        <end position="138"/>
    </location>
</feature>
<feature type="compositionally biased region" description="Acidic residues" evidence="1">
    <location>
        <begin position="508"/>
        <end position="517"/>
    </location>
</feature>
<comment type="caution">
    <text evidence="2">The sequence shown here is derived from an EMBL/GenBank/DDBJ whole genome shotgun (WGS) entry which is preliminary data.</text>
</comment>
<accession>A0AAV5EQV3</accession>
<feature type="compositionally biased region" description="Low complexity" evidence="1">
    <location>
        <begin position="100"/>
        <end position="115"/>
    </location>
</feature>
<feature type="compositionally biased region" description="Polar residues" evidence="1">
    <location>
        <begin position="480"/>
        <end position="493"/>
    </location>
</feature>
<evidence type="ECO:0000313" key="3">
    <source>
        <dbReference type="Proteomes" id="UP001054889"/>
    </source>
</evidence>
<reference evidence="2" key="2">
    <citation type="submission" date="2021-12" db="EMBL/GenBank/DDBJ databases">
        <title>Resequencing data analysis of finger millet.</title>
        <authorList>
            <person name="Hatakeyama M."/>
            <person name="Aluri S."/>
            <person name="Balachadran M.T."/>
            <person name="Sivarajan S.R."/>
            <person name="Poveda L."/>
            <person name="Shimizu-Inatsugi R."/>
            <person name="Schlapbach R."/>
            <person name="Sreeman S.M."/>
            <person name="Shimizu K.K."/>
        </authorList>
    </citation>
    <scope>NUCLEOTIDE SEQUENCE</scope>
</reference>
<feature type="region of interest" description="Disordered" evidence="1">
    <location>
        <begin position="1"/>
        <end position="153"/>
    </location>
</feature>
<dbReference type="GO" id="GO:0031213">
    <property type="term" value="C:RSF complex"/>
    <property type="evidence" value="ECO:0007669"/>
    <property type="project" value="InterPro"/>
</dbReference>